<protein>
    <submittedName>
        <fullName evidence="3">Glycosyltransferase</fullName>
    </submittedName>
</protein>
<keyword evidence="1" id="KW-1133">Transmembrane helix</keyword>
<evidence type="ECO:0000259" key="2">
    <source>
        <dbReference type="Pfam" id="PF00535"/>
    </source>
</evidence>
<dbReference type="CDD" id="cd00761">
    <property type="entry name" value="Glyco_tranf_GTA_type"/>
    <property type="match status" value="1"/>
</dbReference>
<dbReference type="PANTHER" id="PTHR22916">
    <property type="entry name" value="GLYCOSYLTRANSFERASE"/>
    <property type="match status" value="1"/>
</dbReference>
<dbReference type="PANTHER" id="PTHR22916:SF3">
    <property type="entry name" value="UDP-GLCNAC:BETAGAL BETA-1,3-N-ACETYLGLUCOSAMINYLTRANSFERASE-LIKE PROTEIN 1"/>
    <property type="match status" value="1"/>
</dbReference>
<sequence>MIQNTPLVSILMPVFNGEKYLRKSLNSVIQQTYPYFELICIDDESNDKSYELISDISKTDNRVRLFRKLNEGCVPKSLNYALPFIKGDYVFYMSQDDILDKALLESMVNRAITSDADIIIPEMYLLYNNNLVQEDKCTYPPNKNYNLSLTGKEAFLLSIGWRIHGFYLTRYSLISSGWFDFSTNADEYTTRVNLLKANKVVFCTGKFYYFQGNPNAITKKITLNYFDWLKTDIRLEKLVISQFTAKDDILMIKIARVETFITRCIAFCKNKHSFSNSSSILKIILDANSEFCTSGYKISILNHTKGMRNKLKTFLFLTNIIFFIKFCSLYVFFAPNKLK</sequence>
<comment type="caution">
    <text evidence="3">The sequence shown here is derived from an EMBL/GenBank/DDBJ whole genome shotgun (WGS) entry which is preliminary data.</text>
</comment>
<proteinExistence type="predicted"/>
<keyword evidence="1" id="KW-0812">Transmembrane</keyword>
<dbReference type="InterPro" id="IPR029044">
    <property type="entry name" value="Nucleotide-diphossugar_trans"/>
</dbReference>
<dbReference type="GO" id="GO:0016758">
    <property type="term" value="F:hexosyltransferase activity"/>
    <property type="evidence" value="ECO:0007669"/>
    <property type="project" value="UniProtKB-ARBA"/>
</dbReference>
<dbReference type="EMBL" id="BDCR01000001">
    <property type="protein sequence ID" value="GAT62309.1"/>
    <property type="molecule type" value="Genomic_DNA"/>
</dbReference>
<keyword evidence="3" id="KW-0808">Transferase</keyword>
<dbReference type="SUPFAM" id="SSF53448">
    <property type="entry name" value="Nucleotide-diphospho-sugar transferases"/>
    <property type="match status" value="1"/>
</dbReference>
<dbReference type="InterPro" id="IPR001173">
    <property type="entry name" value="Glyco_trans_2-like"/>
</dbReference>
<gene>
    <name evidence="3" type="ORF">PJIAN_1902</name>
</gene>
<feature type="transmembrane region" description="Helical" evidence="1">
    <location>
        <begin position="314"/>
        <end position="333"/>
    </location>
</feature>
<evidence type="ECO:0000313" key="4">
    <source>
        <dbReference type="Proteomes" id="UP000076586"/>
    </source>
</evidence>
<evidence type="ECO:0000256" key="1">
    <source>
        <dbReference type="SAM" id="Phobius"/>
    </source>
</evidence>
<evidence type="ECO:0000313" key="3">
    <source>
        <dbReference type="EMBL" id="GAT62309.1"/>
    </source>
</evidence>
<reference evidence="4" key="1">
    <citation type="submission" date="2016-04" db="EMBL/GenBank/DDBJ databases">
        <title>Draft genome sequence of Paludibacter jiangxiensis strain NM7.</title>
        <authorList>
            <person name="Qiu Y."/>
            <person name="Matsuura N."/>
            <person name="Ohashi A."/>
            <person name="Tourlousse M.D."/>
            <person name="Sekiguchi Y."/>
        </authorList>
    </citation>
    <scope>NUCLEOTIDE SEQUENCE [LARGE SCALE GENOMIC DNA]</scope>
    <source>
        <strain evidence="4">NM7</strain>
    </source>
</reference>
<name>A0A170Z3R6_9BACT</name>
<dbReference type="STRING" id="681398.PJIAN_1902"/>
<dbReference type="Gene3D" id="3.90.550.10">
    <property type="entry name" value="Spore Coat Polysaccharide Biosynthesis Protein SpsA, Chain A"/>
    <property type="match status" value="1"/>
</dbReference>
<organism evidence="3 4">
    <name type="scientific">Paludibacter jiangxiensis</name>
    <dbReference type="NCBI Taxonomy" id="681398"/>
    <lineage>
        <taxon>Bacteria</taxon>
        <taxon>Pseudomonadati</taxon>
        <taxon>Bacteroidota</taxon>
        <taxon>Bacteroidia</taxon>
        <taxon>Bacteroidales</taxon>
        <taxon>Paludibacteraceae</taxon>
        <taxon>Paludibacter</taxon>
    </lineage>
</organism>
<keyword evidence="1" id="KW-0472">Membrane</keyword>
<dbReference type="AlphaFoldDB" id="A0A170Z3R6"/>
<dbReference type="Proteomes" id="UP000076586">
    <property type="component" value="Unassembled WGS sequence"/>
</dbReference>
<keyword evidence="4" id="KW-1185">Reference proteome</keyword>
<feature type="domain" description="Glycosyltransferase 2-like" evidence="2">
    <location>
        <begin position="9"/>
        <end position="126"/>
    </location>
</feature>
<dbReference type="Pfam" id="PF00535">
    <property type="entry name" value="Glycos_transf_2"/>
    <property type="match status" value="1"/>
</dbReference>
<dbReference type="OrthoDB" id="1114838at2"/>
<accession>A0A170Z3R6</accession>
<dbReference type="RefSeq" id="WP_068702387.1">
    <property type="nucleotide sequence ID" value="NZ_BDCR01000001.1"/>
</dbReference>
<reference evidence="4" key="2">
    <citation type="journal article" date="2017" name="Genome Announc.">
        <title>Draft genome sequence of Paludibacter jiangxiensis NM7(T), a propionate-producing fermentative bacterium.</title>
        <authorList>
            <person name="Qiu Y.-L."/>
            <person name="Tourlousse D.M."/>
            <person name="Matsuura N."/>
            <person name="Ohashi A."/>
            <person name="Sekiguchi Y."/>
        </authorList>
    </citation>
    <scope>NUCLEOTIDE SEQUENCE [LARGE SCALE GENOMIC DNA]</scope>
    <source>
        <strain evidence="4">NM7</strain>
    </source>
</reference>